<gene>
    <name evidence="3" type="ORF">ACFQ4M_02725</name>
</gene>
<name>A0ABW3WB17_9RHOO</name>
<evidence type="ECO:0000256" key="1">
    <source>
        <dbReference type="SAM" id="Coils"/>
    </source>
</evidence>
<dbReference type="PANTHER" id="PTHR40278:SF2">
    <property type="entry name" value="TYPE IV PILUS INNER MEMBRANE COMPONENT PILN"/>
    <property type="match status" value="1"/>
</dbReference>
<accession>A0ABW3WB17</accession>
<evidence type="ECO:0000313" key="4">
    <source>
        <dbReference type="Proteomes" id="UP001597158"/>
    </source>
</evidence>
<keyword evidence="4" id="KW-1185">Reference proteome</keyword>
<dbReference type="InterPro" id="IPR007813">
    <property type="entry name" value="PilN"/>
</dbReference>
<comment type="caution">
    <text evidence="3">The sequence shown here is derived from an EMBL/GenBank/DDBJ whole genome shotgun (WGS) entry which is preliminary data.</text>
</comment>
<dbReference type="RefSeq" id="WP_277831284.1">
    <property type="nucleotide sequence ID" value="NZ_JARQZE010000003.1"/>
</dbReference>
<dbReference type="Pfam" id="PF05137">
    <property type="entry name" value="PilN"/>
    <property type="match status" value="1"/>
</dbReference>
<feature type="transmembrane region" description="Helical" evidence="2">
    <location>
        <begin position="21"/>
        <end position="43"/>
    </location>
</feature>
<evidence type="ECO:0000313" key="3">
    <source>
        <dbReference type="EMBL" id="MFD1262480.1"/>
    </source>
</evidence>
<dbReference type="PANTHER" id="PTHR40278">
    <property type="entry name" value="DNA UTILIZATION PROTEIN HOFN"/>
    <property type="match status" value="1"/>
</dbReference>
<sequence>MIRINLLPHRVEKRRQRRHQFYAVSGLMIVLGALIGFVVHAVYEGYIDSQRERNNFLKAEIASLDRDIAEIRRLRGQIDAMLSRKQVIESLQTTRAETVHLFNELAHRMPDGVYLKSIQQNGRRVTLVGYAQSNARVSHLMRNLESSPFLELPVLVEAKAARLDARRVSEFTLGIGIRQPSAEVTEAAAGGATGATQ</sequence>
<keyword evidence="2" id="KW-0472">Membrane</keyword>
<keyword evidence="2" id="KW-0812">Transmembrane</keyword>
<reference evidence="4" key="1">
    <citation type="journal article" date="2019" name="Int. J. Syst. Evol. Microbiol.">
        <title>The Global Catalogue of Microorganisms (GCM) 10K type strain sequencing project: providing services to taxonomists for standard genome sequencing and annotation.</title>
        <authorList>
            <consortium name="The Broad Institute Genomics Platform"/>
            <consortium name="The Broad Institute Genome Sequencing Center for Infectious Disease"/>
            <person name="Wu L."/>
            <person name="Ma J."/>
        </authorList>
    </citation>
    <scope>NUCLEOTIDE SEQUENCE [LARGE SCALE GENOMIC DNA]</scope>
    <source>
        <strain evidence="4">CCUG 48884</strain>
    </source>
</reference>
<dbReference type="InterPro" id="IPR052534">
    <property type="entry name" value="Extracell_DNA_Util/SecSys_Comp"/>
</dbReference>
<feature type="coiled-coil region" evidence="1">
    <location>
        <begin position="47"/>
        <end position="74"/>
    </location>
</feature>
<dbReference type="Proteomes" id="UP001597158">
    <property type="component" value="Unassembled WGS sequence"/>
</dbReference>
<protein>
    <submittedName>
        <fullName evidence="3">PilN domain-containing protein</fullName>
    </submittedName>
</protein>
<proteinExistence type="predicted"/>
<dbReference type="EMBL" id="JBHTMC010000002">
    <property type="protein sequence ID" value="MFD1262480.1"/>
    <property type="molecule type" value="Genomic_DNA"/>
</dbReference>
<keyword evidence="2" id="KW-1133">Transmembrane helix</keyword>
<organism evidence="3 4">
    <name type="scientific">Thauera mechernichensis</name>
    <dbReference type="NCBI Taxonomy" id="82788"/>
    <lineage>
        <taxon>Bacteria</taxon>
        <taxon>Pseudomonadati</taxon>
        <taxon>Pseudomonadota</taxon>
        <taxon>Betaproteobacteria</taxon>
        <taxon>Rhodocyclales</taxon>
        <taxon>Zoogloeaceae</taxon>
        <taxon>Thauera</taxon>
    </lineage>
</organism>
<evidence type="ECO:0000256" key="2">
    <source>
        <dbReference type="SAM" id="Phobius"/>
    </source>
</evidence>
<keyword evidence="1" id="KW-0175">Coiled coil</keyword>